<evidence type="ECO:0000313" key="1">
    <source>
        <dbReference type="EMBL" id="ELQ43942.1"/>
    </source>
</evidence>
<dbReference type="AlphaFoldDB" id="A0AA97PR83"/>
<reference evidence="1" key="1">
    <citation type="journal article" date="2012" name="PLoS Genet.">
        <title>Comparative analysis of the genomes of two field isolates of the rice blast fungus Magnaporthe oryzae.</title>
        <authorList>
            <person name="Xue M."/>
            <person name="Yang J."/>
            <person name="Li Z."/>
            <person name="Hu S."/>
            <person name="Yao N."/>
            <person name="Dean R.A."/>
            <person name="Zhao W."/>
            <person name="Shen M."/>
            <person name="Zhang H."/>
            <person name="Li C."/>
            <person name="Liu L."/>
            <person name="Cao L."/>
            <person name="Xu X."/>
            <person name="Xing Y."/>
            <person name="Hsiang T."/>
            <person name="Zhang Z."/>
            <person name="Xu J.R."/>
            <person name="Peng Y.L."/>
        </authorList>
    </citation>
    <scope>NUCLEOTIDE SEQUENCE</scope>
    <source>
        <strain evidence="1">Y34</strain>
    </source>
</reference>
<proteinExistence type="predicted"/>
<gene>
    <name evidence="1" type="ORF">OOU_Y34scaffold00119g5</name>
</gene>
<accession>A0AA97PR83</accession>
<sequence length="26" mass="2943">MYLSWLRQTRTITLGKQGKGHGALLN</sequence>
<organism evidence="1">
    <name type="scientific">Pyricularia oryzae (strain Y34)</name>
    <name type="common">Rice blast fungus</name>
    <name type="synonym">Magnaporthe oryzae</name>
    <dbReference type="NCBI Taxonomy" id="1143189"/>
    <lineage>
        <taxon>Eukaryota</taxon>
        <taxon>Fungi</taxon>
        <taxon>Dikarya</taxon>
        <taxon>Ascomycota</taxon>
        <taxon>Pezizomycotina</taxon>
        <taxon>Sordariomycetes</taxon>
        <taxon>Sordariomycetidae</taxon>
        <taxon>Magnaporthales</taxon>
        <taxon>Pyriculariaceae</taxon>
        <taxon>Pyricularia</taxon>
    </lineage>
</organism>
<name>A0AA97PR83_PYRO3</name>
<dbReference type="Proteomes" id="UP000011086">
    <property type="component" value="Unassembled WGS sequence"/>
</dbReference>
<dbReference type="EMBL" id="JH793881">
    <property type="protein sequence ID" value="ELQ43942.1"/>
    <property type="molecule type" value="Genomic_DNA"/>
</dbReference>
<protein>
    <submittedName>
        <fullName evidence="1">Uncharacterized protein</fullName>
    </submittedName>
</protein>